<gene>
    <name evidence="2" type="ORF">LY89DRAFT_738105</name>
</gene>
<dbReference type="AlphaFoldDB" id="A0A194WWJ0"/>
<sequence length="124" mass="13936">MATPRCYQGCREQCRGSSMWKQPCLPDPGRSPPLLLSSSNVHTPPEHPKTPSPFWPLLPFPMTPPFAGQHPEALDPTSIKSPALCARGHRRRQIRNPGDAYLPPQTQQATHHTQTWTLVVCFYD</sequence>
<dbReference type="GeneID" id="28830053"/>
<organism evidence="2 3">
    <name type="scientific">Mollisia scopiformis</name>
    <name type="common">Conifer needle endophyte fungus</name>
    <name type="synonym">Phialocephala scopiformis</name>
    <dbReference type="NCBI Taxonomy" id="149040"/>
    <lineage>
        <taxon>Eukaryota</taxon>
        <taxon>Fungi</taxon>
        <taxon>Dikarya</taxon>
        <taxon>Ascomycota</taxon>
        <taxon>Pezizomycotina</taxon>
        <taxon>Leotiomycetes</taxon>
        <taxon>Helotiales</taxon>
        <taxon>Mollisiaceae</taxon>
        <taxon>Mollisia</taxon>
    </lineage>
</organism>
<proteinExistence type="predicted"/>
<dbReference type="RefSeq" id="XP_018066670.1">
    <property type="nucleotide sequence ID" value="XM_018220327.1"/>
</dbReference>
<keyword evidence="3" id="KW-1185">Reference proteome</keyword>
<dbReference type="EMBL" id="KQ947424">
    <property type="protein sequence ID" value="KUJ12315.1"/>
    <property type="molecule type" value="Genomic_DNA"/>
</dbReference>
<feature type="region of interest" description="Disordered" evidence="1">
    <location>
        <begin position="21"/>
        <end position="52"/>
    </location>
</feature>
<dbReference type="Proteomes" id="UP000070700">
    <property type="component" value="Unassembled WGS sequence"/>
</dbReference>
<name>A0A194WWJ0_MOLSC</name>
<accession>A0A194WWJ0</accession>
<evidence type="ECO:0000313" key="3">
    <source>
        <dbReference type="Proteomes" id="UP000070700"/>
    </source>
</evidence>
<dbReference type="InParanoid" id="A0A194WWJ0"/>
<reference evidence="2 3" key="1">
    <citation type="submission" date="2015-10" db="EMBL/GenBank/DDBJ databases">
        <title>Full genome of DAOMC 229536 Phialocephala scopiformis, a fungal endophyte of spruce producing the potent anti-insectan compound rugulosin.</title>
        <authorList>
            <consortium name="DOE Joint Genome Institute"/>
            <person name="Walker A.K."/>
            <person name="Frasz S.L."/>
            <person name="Seifert K.A."/>
            <person name="Miller J.D."/>
            <person name="Mondo S.J."/>
            <person name="Labutti K."/>
            <person name="Lipzen A."/>
            <person name="Dockter R."/>
            <person name="Kennedy M."/>
            <person name="Grigoriev I.V."/>
            <person name="Spatafora J.W."/>
        </authorList>
    </citation>
    <scope>NUCLEOTIDE SEQUENCE [LARGE SCALE GENOMIC DNA]</scope>
    <source>
        <strain evidence="2 3">CBS 120377</strain>
    </source>
</reference>
<evidence type="ECO:0000313" key="2">
    <source>
        <dbReference type="EMBL" id="KUJ12315.1"/>
    </source>
</evidence>
<evidence type="ECO:0000256" key="1">
    <source>
        <dbReference type="SAM" id="MobiDB-lite"/>
    </source>
</evidence>
<protein>
    <submittedName>
        <fullName evidence="2">Uncharacterized protein</fullName>
    </submittedName>
</protein>
<dbReference type="KEGG" id="psco:LY89DRAFT_738105"/>